<dbReference type="EMBL" id="UINC01082258">
    <property type="protein sequence ID" value="SVC26860.1"/>
    <property type="molecule type" value="Genomic_DNA"/>
</dbReference>
<dbReference type="GO" id="GO:0003855">
    <property type="term" value="F:3-dehydroquinate dehydratase activity"/>
    <property type="evidence" value="ECO:0007669"/>
    <property type="project" value="UniProtKB-EC"/>
</dbReference>
<dbReference type="Pfam" id="PF01220">
    <property type="entry name" value="DHquinase_II"/>
    <property type="match status" value="1"/>
</dbReference>
<evidence type="ECO:0000256" key="2">
    <source>
        <dbReference type="ARBA" id="ARBA00023239"/>
    </source>
</evidence>
<organism evidence="3">
    <name type="scientific">marine metagenome</name>
    <dbReference type="NCBI Taxonomy" id="408172"/>
    <lineage>
        <taxon>unclassified sequences</taxon>
        <taxon>metagenomes</taxon>
        <taxon>ecological metagenomes</taxon>
    </lineage>
</organism>
<keyword evidence="2" id="KW-0456">Lyase</keyword>
<dbReference type="PANTHER" id="PTHR21272:SF3">
    <property type="entry name" value="CATABOLIC 3-DEHYDROQUINASE"/>
    <property type="match status" value="1"/>
</dbReference>
<dbReference type="AlphaFoldDB" id="A0A382KQV4"/>
<protein>
    <recommendedName>
        <fullName evidence="1">3-dehydroquinate dehydratase</fullName>
        <ecNumber evidence="1">4.2.1.10</ecNumber>
    </recommendedName>
</protein>
<reference evidence="3" key="1">
    <citation type="submission" date="2018-05" db="EMBL/GenBank/DDBJ databases">
        <authorList>
            <person name="Lanie J.A."/>
            <person name="Ng W.-L."/>
            <person name="Kazmierczak K.M."/>
            <person name="Andrzejewski T.M."/>
            <person name="Davidsen T.M."/>
            <person name="Wayne K.J."/>
            <person name="Tettelin H."/>
            <person name="Glass J.I."/>
            <person name="Rusch D."/>
            <person name="Podicherti R."/>
            <person name="Tsui H.-C.T."/>
            <person name="Winkler M.E."/>
        </authorList>
    </citation>
    <scope>NUCLEOTIDE SEQUENCE</scope>
</reference>
<dbReference type="PIRSF" id="PIRSF001399">
    <property type="entry name" value="DHquinase_II"/>
    <property type="match status" value="1"/>
</dbReference>
<dbReference type="InterPro" id="IPR001874">
    <property type="entry name" value="DHquinase_II"/>
</dbReference>
<dbReference type="SUPFAM" id="SSF52304">
    <property type="entry name" value="Type II 3-dehydroquinate dehydratase"/>
    <property type="match status" value="1"/>
</dbReference>
<proteinExistence type="predicted"/>
<dbReference type="InterPro" id="IPR036441">
    <property type="entry name" value="DHquinase_II_sf"/>
</dbReference>
<evidence type="ECO:0000256" key="1">
    <source>
        <dbReference type="ARBA" id="ARBA00012060"/>
    </source>
</evidence>
<dbReference type="GO" id="GO:0019631">
    <property type="term" value="P:quinate catabolic process"/>
    <property type="evidence" value="ECO:0007669"/>
    <property type="project" value="TreeGrafter"/>
</dbReference>
<dbReference type="PANTHER" id="PTHR21272">
    <property type="entry name" value="CATABOLIC 3-DEHYDROQUINASE"/>
    <property type="match status" value="1"/>
</dbReference>
<accession>A0A382KQV4</accession>
<dbReference type="Gene3D" id="3.40.50.9100">
    <property type="entry name" value="Dehydroquinase, class II"/>
    <property type="match status" value="1"/>
</dbReference>
<sequence length="146" mass="16655">MNLLIIQGPNLNLLGKKSSQAGECITLDKINKALRLLVRNQNINLKFLQTHKIERVITSLQRNRNWADGILIAPMAWAKFEYILKETLQLIKLPVVEIFFNEAFFMGTGKKDSMLTEACIDSIEGLPEEVFTNGINRLIHHIQKPV</sequence>
<name>A0A382KQV4_9ZZZZ</name>
<evidence type="ECO:0000313" key="3">
    <source>
        <dbReference type="EMBL" id="SVC26860.1"/>
    </source>
</evidence>
<dbReference type="EC" id="4.2.1.10" evidence="1"/>
<gene>
    <name evidence="3" type="ORF">METZ01_LOCUS279714</name>
</gene>